<dbReference type="Gene3D" id="3.30.40.10">
    <property type="entry name" value="Zinc/RING finger domain, C3HC4 (zinc finger)"/>
    <property type="match status" value="1"/>
</dbReference>
<evidence type="ECO:0000256" key="4">
    <source>
        <dbReference type="ARBA" id="ARBA00022786"/>
    </source>
</evidence>
<dbReference type="GO" id="GO:0044390">
    <property type="term" value="F:ubiquitin-like protein conjugating enzyme binding"/>
    <property type="evidence" value="ECO:0007669"/>
    <property type="project" value="UniProtKB-UniRule"/>
</dbReference>
<comment type="subcellular location">
    <subcellularLocation>
        <location evidence="5">Mitochondrion membrane</location>
        <topology evidence="5">Multi-pass membrane protein</topology>
    </subcellularLocation>
    <subcellularLocation>
        <location evidence="5">Endoplasmic reticulum membrane</location>
        <topology evidence="5">Multi-pass membrane protein</topology>
    </subcellularLocation>
</comment>
<keyword evidence="7" id="KW-1185">Reference proteome</keyword>
<keyword evidence="3 5" id="KW-0808">Transferase</keyword>
<dbReference type="InterPro" id="IPR013083">
    <property type="entry name" value="Znf_RING/FYVE/PHD"/>
</dbReference>
<dbReference type="PANTHER" id="PTHR12313">
    <property type="entry name" value="E3 UBIQUITIN-PROTEIN LIGASE RNF5-RELATED"/>
    <property type="match status" value="1"/>
</dbReference>
<dbReference type="AlphaFoldDB" id="A0A8C6CTC4"/>
<evidence type="ECO:0000313" key="6">
    <source>
        <dbReference type="Ensembl" id="ENSMMSP00000006022.1"/>
    </source>
</evidence>
<dbReference type="GO" id="GO:0006511">
    <property type="term" value="P:ubiquitin-dependent protein catabolic process"/>
    <property type="evidence" value="ECO:0007669"/>
    <property type="project" value="UniProtKB-UniRule"/>
</dbReference>
<keyword evidence="5" id="KW-0479">Metal-binding</keyword>
<protein>
    <recommendedName>
        <fullName evidence="5">E3 ubiquitin-protein ligase RNF</fullName>
        <ecNumber evidence="5">2.3.2.27</ecNumber>
    </recommendedName>
    <alternativeName>
        <fullName evidence="5">RING finger protein</fullName>
    </alternativeName>
</protein>
<comment type="function">
    <text evidence="5">E3 ubiquitin-protein ligase.</text>
</comment>
<evidence type="ECO:0000313" key="7">
    <source>
        <dbReference type="Proteomes" id="UP000694544"/>
    </source>
</evidence>
<dbReference type="GeneTree" id="ENSGT00390000014107"/>
<evidence type="ECO:0000256" key="1">
    <source>
        <dbReference type="ARBA" id="ARBA00000900"/>
    </source>
</evidence>
<name>A0A8C6CTC4_MOSMO</name>
<evidence type="ECO:0000256" key="5">
    <source>
        <dbReference type="RuleBase" id="RU369090"/>
    </source>
</evidence>
<dbReference type="GO" id="GO:0008270">
    <property type="term" value="F:zinc ion binding"/>
    <property type="evidence" value="ECO:0007669"/>
    <property type="project" value="UniProtKB-KW"/>
</dbReference>
<sequence length="124" mass="13191">MLSKGSLAYAGSSNGAGESGGQGSTFECSICLDTDMEATVSLGGLLFCWPYLHQWLETRPNRQVCPVGKAGISHNKVILFHSRGSTGQQILVLSYFLLLLLRRDARSCCPVKIIITAAGAGVES</sequence>
<dbReference type="GO" id="GO:0031966">
    <property type="term" value="C:mitochondrial membrane"/>
    <property type="evidence" value="ECO:0007669"/>
    <property type="project" value="UniProtKB-SubCell"/>
</dbReference>
<dbReference type="Proteomes" id="UP000694544">
    <property type="component" value="Unplaced"/>
</dbReference>
<comment type="domain">
    <text evidence="5">The RING-type zinc finger domain is responsible for E3 ligase activity.</text>
</comment>
<proteinExistence type="predicted"/>
<dbReference type="EC" id="2.3.2.27" evidence="5"/>
<comment type="pathway">
    <text evidence="2 5">Protein modification; protein ubiquitination.</text>
</comment>
<keyword evidence="5" id="KW-0862">Zinc</keyword>
<dbReference type="GO" id="GO:0005789">
    <property type="term" value="C:endoplasmic reticulum membrane"/>
    <property type="evidence" value="ECO:0007669"/>
    <property type="project" value="UniProtKB-SubCell"/>
</dbReference>
<keyword evidence="4 5" id="KW-0833">Ubl conjugation pathway</keyword>
<dbReference type="InterPro" id="IPR045103">
    <property type="entry name" value="RNF5/RNF185-like"/>
</dbReference>
<organism evidence="6 7">
    <name type="scientific">Moschus moschiferus</name>
    <name type="common">Siberian musk deer</name>
    <name type="synonym">Moschus sibiricus</name>
    <dbReference type="NCBI Taxonomy" id="68415"/>
    <lineage>
        <taxon>Eukaryota</taxon>
        <taxon>Metazoa</taxon>
        <taxon>Chordata</taxon>
        <taxon>Craniata</taxon>
        <taxon>Vertebrata</taxon>
        <taxon>Euteleostomi</taxon>
        <taxon>Mammalia</taxon>
        <taxon>Eutheria</taxon>
        <taxon>Laurasiatheria</taxon>
        <taxon>Artiodactyla</taxon>
        <taxon>Ruminantia</taxon>
        <taxon>Pecora</taxon>
        <taxon>Moschidae</taxon>
        <taxon>Moschus</taxon>
    </lineage>
</organism>
<accession>A0A8C6CTC4</accession>
<evidence type="ECO:0000256" key="2">
    <source>
        <dbReference type="ARBA" id="ARBA00004906"/>
    </source>
</evidence>
<dbReference type="UniPathway" id="UPA00143"/>
<dbReference type="GO" id="GO:0016567">
    <property type="term" value="P:protein ubiquitination"/>
    <property type="evidence" value="ECO:0007669"/>
    <property type="project" value="UniProtKB-UniPathway"/>
</dbReference>
<evidence type="ECO:0000256" key="3">
    <source>
        <dbReference type="ARBA" id="ARBA00022679"/>
    </source>
</evidence>
<keyword evidence="5" id="KW-0863">Zinc-finger</keyword>
<keyword evidence="5" id="KW-0256">Endoplasmic reticulum</keyword>
<comment type="catalytic activity">
    <reaction evidence="1 5">
        <text>S-ubiquitinyl-[E2 ubiquitin-conjugating enzyme]-L-cysteine + [acceptor protein]-L-lysine = [E2 ubiquitin-conjugating enzyme]-L-cysteine + N(6)-ubiquitinyl-[acceptor protein]-L-lysine.</text>
        <dbReference type="EC" id="2.3.2.27"/>
    </reaction>
</comment>
<reference evidence="6" key="2">
    <citation type="submission" date="2025-09" db="UniProtKB">
        <authorList>
            <consortium name="Ensembl"/>
        </authorList>
    </citation>
    <scope>IDENTIFICATION</scope>
</reference>
<reference evidence="6" key="1">
    <citation type="submission" date="2025-08" db="UniProtKB">
        <authorList>
            <consortium name="Ensembl"/>
        </authorList>
    </citation>
    <scope>IDENTIFICATION</scope>
</reference>
<dbReference type="GO" id="GO:0061630">
    <property type="term" value="F:ubiquitin protein ligase activity"/>
    <property type="evidence" value="ECO:0007669"/>
    <property type="project" value="UniProtKB-UniRule"/>
</dbReference>
<dbReference type="SUPFAM" id="SSF57850">
    <property type="entry name" value="RING/U-box"/>
    <property type="match status" value="1"/>
</dbReference>
<dbReference type="Ensembl" id="ENSMMST00000006560.1">
    <property type="protein sequence ID" value="ENSMMSP00000006022.1"/>
    <property type="gene ID" value="ENSMMSG00000004511.1"/>
</dbReference>